<evidence type="ECO:0000313" key="3">
    <source>
        <dbReference type="Proteomes" id="UP000595224"/>
    </source>
</evidence>
<accession>A0A7T3RBP3</accession>
<evidence type="ECO:0000256" key="1">
    <source>
        <dbReference type="SAM" id="Phobius"/>
    </source>
</evidence>
<keyword evidence="1" id="KW-1133">Transmembrane helix</keyword>
<evidence type="ECO:0008006" key="4">
    <source>
        <dbReference type="Google" id="ProtNLM"/>
    </source>
</evidence>
<dbReference type="Proteomes" id="UP000595224">
    <property type="component" value="Chromosome"/>
</dbReference>
<evidence type="ECO:0000313" key="2">
    <source>
        <dbReference type="EMBL" id="QQA00153.1"/>
    </source>
</evidence>
<feature type="transmembrane region" description="Helical" evidence="1">
    <location>
        <begin position="20"/>
        <end position="40"/>
    </location>
</feature>
<dbReference type="KEGG" id="tper:IWA51_07640"/>
<sequence length="72" mass="7839">MILKTLLHGNKGFGLLESMVVLFITGTVVSGTILLAAVAVKSSSSLSDRTHSYIERENNENENKITYGLKVE</sequence>
<proteinExistence type="predicted"/>
<name>A0A7T3RBP3_9SPIR</name>
<gene>
    <name evidence="2" type="ORF">IWA51_07640</name>
</gene>
<reference evidence="2 3" key="1">
    <citation type="submission" date="2020-11" db="EMBL/GenBank/DDBJ databases">
        <title>Treponema Peruensis nv. sp., first commensal Treponema isolated from human feces.</title>
        <authorList>
            <person name="Belkhou C."/>
            <person name="Raes J."/>
        </authorList>
    </citation>
    <scope>NUCLEOTIDE SEQUENCE [LARGE SCALE GENOMIC DNA]</scope>
    <source>
        <strain evidence="2 3">RCC2812</strain>
    </source>
</reference>
<dbReference type="EMBL" id="CP064936">
    <property type="protein sequence ID" value="QQA00153.1"/>
    <property type="molecule type" value="Genomic_DNA"/>
</dbReference>
<protein>
    <recommendedName>
        <fullName evidence="4">Prepilin-type N-terminal cleavage/methylation domain-containing protein</fullName>
    </recommendedName>
</protein>
<keyword evidence="3" id="KW-1185">Reference proteome</keyword>
<keyword evidence="1" id="KW-0472">Membrane</keyword>
<organism evidence="2 3">
    <name type="scientific">Treponema peruense</name>
    <dbReference type="NCBI Taxonomy" id="2787628"/>
    <lineage>
        <taxon>Bacteria</taxon>
        <taxon>Pseudomonadati</taxon>
        <taxon>Spirochaetota</taxon>
        <taxon>Spirochaetia</taxon>
        <taxon>Spirochaetales</taxon>
        <taxon>Treponemataceae</taxon>
        <taxon>Treponema</taxon>
    </lineage>
</organism>
<dbReference type="AlphaFoldDB" id="A0A7T3RBP3"/>
<keyword evidence="1" id="KW-0812">Transmembrane</keyword>
<dbReference type="RefSeq" id="WP_198442000.1">
    <property type="nucleotide sequence ID" value="NZ_CBCSHE010000001.1"/>
</dbReference>